<keyword evidence="3" id="KW-1185">Reference proteome</keyword>
<reference evidence="2" key="2">
    <citation type="submission" date="2020-05" db="UniProtKB">
        <authorList>
            <consortium name="EnsemblMetazoa"/>
        </authorList>
    </citation>
    <scope>IDENTIFICATION</scope>
    <source>
        <strain evidence="2">IAEA</strain>
    </source>
</reference>
<dbReference type="EnsemblMetazoa" id="GPAI044784-RA">
    <property type="protein sequence ID" value="GPAI044784-PA"/>
    <property type="gene ID" value="GPAI044784"/>
</dbReference>
<keyword evidence="1" id="KW-0812">Transmembrane</keyword>
<evidence type="ECO:0000256" key="1">
    <source>
        <dbReference type="SAM" id="Phobius"/>
    </source>
</evidence>
<protein>
    <submittedName>
        <fullName evidence="2">Uncharacterized protein</fullName>
    </submittedName>
</protein>
<evidence type="ECO:0000313" key="2">
    <source>
        <dbReference type="EnsemblMetazoa" id="GPAI044784-PA"/>
    </source>
</evidence>
<feature type="transmembrane region" description="Helical" evidence="1">
    <location>
        <begin position="12"/>
        <end position="31"/>
    </location>
</feature>
<sequence length="62" mass="7209">MTIANRSYSSDRLVFVPILILYCLPPLYLGAKVTVLLGLHTQLSENRNELDYYYGINNFRKQ</sequence>
<dbReference type="AlphaFoldDB" id="A0A1B0AG72"/>
<dbReference type="Proteomes" id="UP000092445">
    <property type="component" value="Unassembled WGS sequence"/>
</dbReference>
<reference evidence="3" key="1">
    <citation type="submission" date="2014-03" db="EMBL/GenBank/DDBJ databases">
        <authorList>
            <person name="Aksoy S."/>
            <person name="Warren W."/>
            <person name="Wilson R.K."/>
        </authorList>
    </citation>
    <scope>NUCLEOTIDE SEQUENCE [LARGE SCALE GENOMIC DNA]</scope>
    <source>
        <strain evidence="3">IAEA</strain>
    </source>
</reference>
<name>A0A1B0AG72_GLOPL</name>
<organism evidence="2 3">
    <name type="scientific">Glossina pallidipes</name>
    <name type="common">Tsetse fly</name>
    <dbReference type="NCBI Taxonomy" id="7398"/>
    <lineage>
        <taxon>Eukaryota</taxon>
        <taxon>Metazoa</taxon>
        <taxon>Ecdysozoa</taxon>
        <taxon>Arthropoda</taxon>
        <taxon>Hexapoda</taxon>
        <taxon>Insecta</taxon>
        <taxon>Pterygota</taxon>
        <taxon>Neoptera</taxon>
        <taxon>Endopterygota</taxon>
        <taxon>Diptera</taxon>
        <taxon>Brachycera</taxon>
        <taxon>Muscomorpha</taxon>
        <taxon>Hippoboscoidea</taxon>
        <taxon>Glossinidae</taxon>
        <taxon>Glossina</taxon>
    </lineage>
</organism>
<keyword evidence="1" id="KW-1133">Transmembrane helix</keyword>
<accession>A0A1B0AG72</accession>
<keyword evidence="1" id="KW-0472">Membrane</keyword>
<proteinExistence type="predicted"/>
<evidence type="ECO:0000313" key="3">
    <source>
        <dbReference type="Proteomes" id="UP000092445"/>
    </source>
</evidence>
<dbReference type="VEuPathDB" id="VectorBase:GPAI044784"/>